<sequence length="106" mass="11279">MSRSSPSPLAVRKHLTDSAERIVTDAEKLRAVAALIGGNATIDPLVSDEDMLQLSLILSIGIKAEHRGSRPCVKAYIQGGKPPERGPVTFIDECGSLDAAKRSGRI</sequence>
<name>A0A375HDU8_9BURK</name>
<proteinExistence type="predicted"/>
<protein>
    <submittedName>
        <fullName evidence="1">Uncharacterized protein</fullName>
    </submittedName>
</protein>
<geneLocation type="plasmid" evidence="1">
    <name>I</name>
</geneLocation>
<dbReference type="AlphaFoldDB" id="A0A375HDU8"/>
<gene>
    <name evidence="1" type="ORF">CBM2612_P0431</name>
</gene>
<dbReference type="EMBL" id="LT984809">
    <property type="protein sequence ID" value="SPD49086.1"/>
    <property type="molecule type" value="Genomic_DNA"/>
</dbReference>
<evidence type="ECO:0000313" key="1">
    <source>
        <dbReference type="EMBL" id="SPD49086.1"/>
    </source>
</evidence>
<organism evidence="1">
    <name type="scientific">Cupriavidus taiwanensis</name>
    <dbReference type="NCBI Taxonomy" id="164546"/>
    <lineage>
        <taxon>Bacteria</taxon>
        <taxon>Pseudomonadati</taxon>
        <taxon>Pseudomonadota</taxon>
        <taxon>Betaproteobacteria</taxon>
        <taxon>Burkholderiales</taxon>
        <taxon>Burkholderiaceae</taxon>
        <taxon>Cupriavidus</taxon>
    </lineage>
</organism>
<keyword evidence="1" id="KW-0614">Plasmid</keyword>
<reference evidence="1" key="1">
    <citation type="submission" date="2018-01" db="EMBL/GenBank/DDBJ databases">
        <authorList>
            <person name="Gaut B.S."/>
            <person name="Morton B.R."/>
            <person name="Clegg M.T."/>
            <person name="Duvall M.R."/>
        </authorList>
    </citation>
    <scope>NUCLEOTIDE SEQUENCE</scope>
    <source>
        <strain evidence="1">Cupriavidus taiwanensis STM 8555</strain>
    </source>
</reference>
<accession>A0A375HDU8</accession>